<evidence type="ECO:0000313" key="1">
    <source>
        <dbReference type="EMBL" id="RNA39160.1"/>
    </source>
</evidence>
<dbReference type="AlphaFoldDB" id="A0A3M7SU94"/>
<evidence type="ECO:0000313" key="2">
    <source>
        <dbReference type="Proteomes" id="UP000276133"/>
    </source>
</evidence>
<dbReference type="Proteomes" id="UP000276133">
    <property type="component" value="Unassembled WGS sequence"/>
</dbReference>
<reference evidence="1 2" key="1">
    <citation type="journal article" date="2018" name="Sci. Rep.">
        <title>Genomic signatures of local adaptation to the degree of environmental predictability in rotifers.</title>
        <authorList>
            <person name="Franch-Gras L."/>
            <person name="Hahn C."/>
            <person name="Garcia-Roger E.M."/>
            <person name="Carmona M.J."/>
            <person name="Serra M."/>
            <person name="Gomez A."/>
        </authorList>
    </citation>
    <scope>NUCLEOTIDE SEQUENCE [LARGE SCALE GENOMIC DNA]</scope>
    <source>
        <strain evidence="1">HYR1</strain>
    </source>
</reference>
<keyword evidence="2" id="KW-1185">Reference proteome</keyword>
<comment type="caution">
    <text evidence="1">The sequence shown here is derived from an EMBL/GenBank/DDBJ whole genome shotgun (WGS) entry which is preliminary data.</text>
</comment>
<gene>
    <name evidence="1" type="ORF">BpHYR1_037362</name>
</gene>
<protein>
    <submittedName>
        <fullName evidence="1">Uncharacterized protein</fullName>
    </submittedName>
</protein>
<dbReference type="EMBL" id="REGN01000779">
    <property type="protein sequence ID" value="RNA39160.1"/>
    <property type="molecule type" value="Genomic_DNA"/>
</dbReference>
<name>A0A3M7SU94_BRAPC</name>
<proteinExistence type="predicted"/>
<sequence>MMVSGVKEYDFEVGSIQKLISLIEYCFSKHISSLYDLYPELETEAKIYFESETKKKNFQLFQTL</sequence>
<accession>A0A3M7SU94</accession>
<organism evidence="1 2">
    <name type="scientific">Brachionus plicatilis</name>
    <name type="common">Marine rotifer</name>
    <name type="synonym">Brachionus muelleri</name>
    <dbReference type="NCBI Taxonomy" id="10195"/>
    <lineage>
        <taxon>Eukaryota</taxon>
        <taxon>Metazoa</taxon>
        <taxon>Spiralia</taxon>
        <taxon>Gnathifera</taxon>
        <taxon>Rotifera</taxon>
        <taxon>Eurotatoria</taxon>
        <taxon>Monogononta</taxon>
        <taxon>Pseudotrocha</taxon>
        <taxon>Ploima</taxon>
        <taxon>Brachionidae</taxon>
        <taxon>Brachionus</taxon>
    </lineage>
</organism>